<gene>
    <name evidence="1" type="ORF">L195_g041472</name>
</gene>
<accession>A0A2K3M3R2</accession>
<evidence type="ECO:0000313" key="2">
    <source>
        <dbReference type="Proteomes" id="UP000236291"/>
    </source>
</evidence>
<name>A0A2K3M3R2_TRIPR</name>
<dbReference type="EMBL" id="ASHM01048658">
    <property type="protein sequence ID" value="PNX85403.1"/>
    <property type="molecule type" value="Genomic_DNA"/>
</dbReference>
<organism evidence="1 2">
    <name type="scientific">Trifolium pratense</name>
    <name type="common">Red clover</name>
    <dbReference type="NCBI Taxonomy" id="57577"/>
    <lineage>
        <taxon>Eukaryota</taxon>
        <taxon>Viridiplantae</taxon>
        <taxon>Streptophyta</taxon>
        <taxon>Embryophyta</taxon>
        <taxon>Tracheophyta</taxon>
        <taxon>Spermatophyta</taxon>
        <taxon>Magnoliopsida</taxon>
        <taxon>eudicotyledons</taxon>
        <taxon>Gunneridae</taxon>
        <taxon>Pentapetalae</taxon>
        <taxon>rosids</taxon>
        <taxon>fabids</taxon>
        <taxon>Fabales</taxon>
        <taxon>Fabaceae</taxon>
        <taxon>Papilionoideae</taxon>
        <taxon>50 kb inversion clade</taxon>
        <taxon>NPAAA clade</taxon>
        <taxon>Hologalegina</taxon>
        <taxon>IRL clade</taxon>
        <taxon>Trifolieae</taxon>
        <taxon>Trifolium</taxon>
    </lineage>
</organism>
<reference evidence="1 2" key="2">
    <citation type="journal article" date="2017" name="Front. Plant Sci.">
        <title>Gene Classification and Mining of Molecular Markers Useful in Red Clover (Trifolium pratense) Breeding.</title>
        <authorList>
            <person name="Istvanek J."/>
            <person name="Dluhosova J."/>
            <person name="Dluhos P."/>
            <person name="Patkova L."/>
            <person name="Nedelnik J."/>
            <person name="Repkova J."/>
        </authorList>
    </citation>
    <scope>NUCLEOTIDE SEQUENCE [LARGE SCALE GENOMIC DNA]</scope>
    <source>
        <strain evidence="2">cv. Tatra</strain>
        <tissue evidence="1">Young leaves</tissue>
    </source>
</reference>
<dbReference type="Proteomes" id="UP000236291">
    <property type="component" value="Unassembled WGS sequence"/>
</dbReference>
<protein>
    <submittedName>
        <fullName evidence="1">Uncharacterized protein</fullName>
    </submittedName>
</protein>
<comment type="caution">
    <text evidence="1">The sequence shown here is derived from an EMBL/GenBank/DDBJ whole genome shotgun (WGS) entry which is preliminary data.</text>
</comment>
<evidence type="ECO:0000313" key="1">
    <source>
        <dbReference type="EMBL" id="PNX85403.1"/>
    </source>
</evidence>
<reference evidence="1 2" key="1">
    <citation type="journal article" date="2014" name="Am. J. Bot.">
        <title>Genome assembly and annotation for red clover (Trifolium pratense; Fabaceae).</title>
        <authorList>
            <person name="Istvanek J."/>
            <person name="Jaros M."/>
            <person name="Krenek A."/>
            <person name="Repkova J."/>
        </authorList>
    </citation>
    <scope>NUCLEOTIDE SEQUENCE [LARGE SCALE GENOMIC DNA]</scope>
    <source>
        <strain evidence="2">cv. Tatra</strain>
        <tissue evidence="1">Young leaves</tissue>
    </source>
</reference>
<proteinExistence type="predicted"/>
<dbReference type="AlphaFoldDB" id="A0A2K3M3R2"/>
<sequence>MKKEIDQSAVGEKRKRDVFEAHENVSAVDPAAHSEKVLKITTLENQPLEVTQAVSVPFVDLDVSLCWIFELA</sequence>